<sequence length="247" mass="28006">MKVNKEWLEVYNKKKSIMCPENSLEKYFTDRKIAGCKIDTLELGNIKITSGEIVACDPTACLDNGVSPFFDTFPKGEFPVTASIVVDEEEEMASPIALVRIKFTDNVPVSYREALYGDEDLSEIENQGDFFGIIVDTGLACFIDRDGYNVLAEELTKREEADEDFDAYTDIYSIELEKSAKKHPKYQYPDGDWVNYSINEKNNAVLFSSPYGEGYYPVYVAEDKDGNICQLVIQFIDVELSDDEDDE</sequence>
<dbReference type="EMBL" id="CP097562">
    <property type="protein sequence ID" value="USF24360.1"/>
    <property type="molecule type" value="Genomic_DNA"/>
</dbReference>
<reference evidence="1" key="2">
    <citation type="submission" date="2022-05" db="EMBL/GenBank/DDBJ databases">
        <authorList>
            <person name="Proctor A.L."/>
            <person name="Phillips G.J."/>
            <person name="Wannemuehler M.J."/>
        </authorList>
    </citation>
    <scope>NUCLEOTIDE SEQUENCE</scope>
    <source>
        <strain evidence="1">ASF457</strain>
    </source>
</reference>
<dbReference type="AlphaFoldDB" id="V2QG86"/>
<evidence type="ECO:0000313" key="2">
    <source>
        <dbReference type="Proteomes" id="UP000017429"/>
    </source>
</evidence>
<accession>V2QG86</accession>
<keyword evidence="2" id="KW-1185">Reference proteome</keyword>
<dbReference type="RefSeq" id="WP_023275752.1">
    <property type="nucleotide sequence ID" value="NZ_CP097562.1"/>
</dbReference>
<evidence type="ECO:0000313" key="1">
    <source>
        <dbReference type="EMBL" id="USF24360.1"/>
    </source>
</evidence>
<name>V2QG86_9BACT</name>
<protein>
    <submittedName>
        <fullName evidence="1">Uncharacterized protein</fullName>
    </submittedName>
</protein>
<gene>
    <name evidence="1" type="ORF">N508_001446</name>
</gene>
<dbReference type="Proteomes" id="UP000017429">
    <property type="component" value="Chromosome"/>
</dbReference>
<dbReference type="KEGG" id="msch:N508_001446"/>
<organism evidence="1 2">
    <name type="scientific">Mucispirillum schaedleri ASF457</name>
    <dbReference type="NCBI Taxonomy" id="1379858"/>
    <lineage>
        <taxon>Bacteria</taxon>
        <taxon>Pseudomonadati</taxon>
        <taxon>Deferribacterota</taxon>
        <taxon>Deferribacteres</taxon>
        <taxon>Deferribacterales</taxon>
        <taxon>Mucispirillaceae</taxon>
        <taxon>Mucispirillum</taxon>
    </lineage>
</organism>
<reference evidence="1" key="1">
    <citation type="journal article" date="2014" name="Genome Announc.">
        <title>Draft genome sequences of the altered schaedler flora, a defined bacterial community from gnotobiotic mice.</title>
        <authorList>
            <person name="Wannemuehler M.J."/>
            <person name="Overstreet A.M."/>
            <person name="Ward D.V."/>
            <person name="Phillips G.J."/>
        </authorList>
    </citation>
    <scope>NUCLEOTIDE SEQUENCE</scope>
    <source>
        <strain evidence="1">ASF457</strain>
    </source>
</reference>
<dbReference type="Pfam" id="PF14025">
    <property type="entry name" value="DUF4241"/>
    <property type="match status" value="1"/>
</dbReference>
<dbReference type="eggNOG" id="ENOG502Z7NH">
    <property type="taxonomic scope" value="Bacteria"/>
</dbReference>
<reference evidence="1" key="3">
    <citation type="submission" date="2022-06" db="EMBL/GenBank/DDBJ databases">
        <title>Resources to Facilitate Use of the Altered Schaedler Flora (ASF) Mouse Model to Study Microbiome Function.</title>
        <authorList>
            <person name="Proctor A."/>
            <person name="Parvinroo S."/>
            <person name="Richie T."/>
            <person name="Jia X."/>
            <person name="Lee S.T.M."/>
            <person name="Karp P.D."/>
            <person name="Paley S."/>
            <person name="Kostic A.D."/>
            <person name="Pierre J.F."/>
            <person name="Wannemuehler M.J."/>
            <person name="Phillips G.J."/>
        </authorList>
    </citation>
    <scope>NUCLEOTIDE SEQUENCE</scope>
    <source>
        <strain evidence="1">ASF457</strain>
    </source>
</reference>
<dbReference type="InterPro" id="IPR025335">
    <property type="entry name" value="DUF4241"/>
</dbReference>
<proteinExistence type="predicted"/>